<dbReference type="EMBL" id="JAQQPM010000006">
    <property type="protein sequence ID" value="KAK2072553.1"/>
    <property type="molecule type" value="Genomic_DNA"/>
</dbReference>
<reference evidence="2" key="1">
    <citation type="journal article" date="2023" name="Mol. Plant Microbe Interact.">
        <title>Elucidating the Obligate Nature and Biological Capacity of an Invasive Fungal Corn Pathogen.</title>
        <authorList>
            <person name="MacCready J.S."/>
            <person name="Roggenkamp E.M."/>
            <person name="Gdanetz K."/>
            <person name="Chilvers M.I."/>
        </authorList>
    </citation>
    <scope>NUCLEOTIDE SEQUENCE</scope>
    <source>
        <strain evidence="2">PM02</strain>
    </source>
</reference>
<protein>
    <recommendedName>
        <fullName evidence="4">Imidazoleglycerol-phosphate dehydratase</fullName>
    </recommendedName>
</protein>
<gene>
    <name evidence="2" type="ORF">P8C59_006900</name>
</gene>
<dbReference type="PANTHER" id="PTHR39153">
    <property type="entry name" value="AGR244WP"/>
    <property type="match status" value="1"/>
</dbReference>
<evidence type="ECO:0008006" key="4">
    <source>
        <dbReference type="Google" id="ProtNLM"/>
    </source>
</evidence>
<feature type="region of interest" description="Disordered" evidence="1">
    <location>
        <begin position="94"/>
        <end position="114"/>
    </location>
</feature>
<feature type="compositionally biased region" description="Basic and acidic residues" evidence="1">
    <location>
        <begin position="104"/>
        <end position="114"/>
    </location>
</feature>
<accession>A0AAD9I7S3</accession>
<evidence type="ECO:0000313" key="3">
    <source>
        <dbReference type="Proteomes" id="UP001217918"/>
    </source>
</evidence>
<dbReference type="AlphaFoldDB" id="A0AAD9I7S3"/>
<dbReference type="PANTHER" id="PTHR39153:SF1">
    <property type="entry name" value="AGR244WP"/>
    <property type="match status" value="1"/>
</dbReference>
<proteinExistence type="predicted"/>
<dbReference type="InterPro" id="IPR038882">
    <property type="entry name" value="Rcf3"/>
</dbReference>
<evidence type="ECO:0000256" key="1">
    <source>
        <dbReference type="SAM" id="MobiDB-lite"/>
    </source>
</evidence>
<evidence type="ECO:0000313" key="2">
    <source>
        <dbReference type="EMBL" id="KAK2072553.1"/>
    </source>
</evidence>
<comment type="caution">
    <text evidence="2">The sequence shown here is derived from an EMBL/GenBank/DDBJ whole genome shotgun (WGS) entry which is preliminary data.</text>
</comment>
<organism evidence="2 3">
    <name type="scientific">Phyllachora maydis</name>
    <dbReference type="NCBI Taxonomy" id="1825666"/>
    <lineage>
        <taxon>Eukaryota</taxon>
        <taxon>Fungi</taxon>
        <taxon>Dikarya</taxon>
        <taxon>Ascomycota</taxon>
        <taxon>Pezizomycotina</taxon>
        <taxon>Sordariomycetes</taxon>
        <taxon>Sordariomycetidae</taxon>
        <taxon>Phyllachorales</taxon>
        <taxon>Phyllachoraceae</taxon>
        <taxon>Phyllachora</taxon>
    </lineage>
</organism>
<dbReference type="Proteomes" id="UP001217918">
    <property type="component" value="Unassembled WGS sequence"/>
</dbReference>
<keyword evidence="3" id="KW-1185">Reference proteome</keyword>
<name>A0AAD9I7S3_9PEZI</name>
<sequence>MNDAEAKDASWEAGKGAAYGAVKWGAAAAVLSGVGFAVSPIYRGLTIQFKVYCQMSAMVMGGWIEADHRLRNFEARVRHQRRVMRDQALWKKFEEESGLDNDEGPDRSEKPRGP</sequence>